<evidence type="ECO:0000313" key="2">
    <source>
        <dbReference type="Proteomes" id="UP000252419"/>
    </source>
</evidence>
<comment type="caution">
    <text evidence="1">The sequence shown here is derived from an EMBL/GenBank/DDBJ whole genome shotgun (WGS) entry which is preliminary data.</text>
</comment>
<gene>
    <name evidence="1" type="ORF">TH5_01485</name>
</gene>
<organism evidence="1 2">
    <name type="scientific">Thalassospira xianhensis MCCC 1A02616</name>
    <dbReference type="NCBI Taxonomy" id="1177929"/>
    <lineage>
        <taxon>Bacteria</taxon>
        <taxon>Pseudomonadati</taxon>
        <taxon>Pseudomonadota</taxon>
        <taxon>Alphaproteobacteria</taxon>
        <taxon>Rhodospirillales</taxon>
        <taxon>Thalassospiraceae</taxon>
        <taxon>Thalassospira</taxon>
    </lineage>
</organism>
<name>A0A367UHG3_9PROT</name>
<dbReference type="EMBL" id="JPWA01000001">
    <property type="protein sequence ID" value="RCK07747.1"/>
    <property type="molecule type" value="Genomic_DNA"/>
</dbReference>
<accession>A0A367UHG3</accession>
<dbReference type="Proteomes" id="UP000252419">
    <property type="component" value="Unassembled WGS sequence"/>
</dbReference>
<proteinExistence type="predicted"/>
<evidence type="ECO:0000313" key="1">
    <source>
        <dbReference type="EMBL" id="RCK07747.1"/>
    </source>
</evidence>
<protein>
    <submittedName>
        <fullName evidence="1">Uncharacterized protein</fullName>
    </submittedName>
</protein>
<sequence length="86" mass="9190">MIDLILNDHGGLTIAHDESDLTDITDVEVSTSSGILSLVGNSVRRPLSALKPAMMEMLEDGMKGQIVRLSGWTISSRNSVSVHLVG</sequence>
<dbReference type="AlphaFoldDB" id="A0A367UHG3"/>
<reference evidence="1 2" key="1">
    <citation type="submission" date="2014-07" db="EMBL/GenBank/DDBJ databases">
        <title>Draft genome sequence of Thalassospira xianhensis P-4 (MCCC 1A02616).</title>
        <authorList>
            <person name="Lai Q."/>
            <person name="Shao Z."/>
        </authorList>
    </citation>
    <scope>NUCLEOTIDE SEQUENCE [LARGE SCALE GENOMIC DNA]</scope>
    <source>
        <strain evidence="1 2">MCCC 1A02616</strain>
    </source>
</reference>
<keyword evidence="2" id="KW-1185">Reference proteome</keyword>